<dbReference type="EMBL" id="SIDB01000006">
    <property type="protein sequence ID" value="KAI3431333.1"/>
    <property type="molecule type" value="Genomic_DNA"/>
</dbReference>
<dbReference type="AlphaFoldDB" id="A0A9D4TPT0"/>
<sequence length="104" mass="10979">MQAPAAARHADSPPLDASGQAQEAGHPSSRWIALFTHPGTVFKRSTPFWLDFSGISLCKRQEARLPCCPNVSSPEAVAAAAPSAATLELRTQSACAGNRHIART</sequence>
<dbReference type="Proteomes" id="UP001055712">
    <property type="component" value="Unassembled WGS sequence"/>
</dbReference>
<feature type="region of interest" description="Disordered" evidence="1">
    <location>
        <begin position="1"/>
        <end position="27"/>
    </location>
</feature>
<reference evidence="2" key="1">
    <citation type="journal article" date="2019" name="Plant J.">
        <title>Chlorella vulgaris genome assembly and annotation reveals the molecular basis for metabolic acclimation to high light conditions.</title>
        <authorList>
            <person name="Cecchin M."/>
            <person name="Marcolungo L."/>
            <person name="Rossato M."/>
            <person name="Girolomoni L."/>
            <person name="Cosentino E."/>
            <person name="Cuine S."/>
            <person name="Li-Beisson Y."/>
            <person name="Delledonne M."/>
            <person name="Ballottari M."/>
        </authorList>
    </citation>
    <scope>NUCLEOTIDE SEQUENCE</scope>
    <source>
        <strain evidence="2">211/11P</strain>
    </source>
</reference>
<reference evidence="2" key="2">
    <citation type="submission" date="2020-11" db="EMBL/GenBank/DDBJ databases">
        <authorList>
            <person name="Cecchin M."/>
            <person name="Marcolungo L."/>
            <person name="Rossato M."/>
            <person name="Girolomoni L."/>
            <person name="Cosentino E."/>
            <person name="Cuine S."/>
            <person name="Li-Beisson Y."/>
            <person name="Delledonne M."/>
            <person name="Ballottari M."/>
        </authorList>
    </citation>
    <scope>NUCLEOTIDE SEQUENCE</scope>
    <source>
        <strain evidence="2">211/11P</strain>
        <tissue evidence="2">Whole cell</tissue>
    </source>
</reference>
<accession>A0A9D4TPT0</accession>
<protein>
    <submittedName>
        <fullName evidence="2">Uncharacterized protein</fullName>
    </submittedName>
</protein>
<organism evidence="2 3">
    <name type="scientific">Chlorella vulgaris</name>
    <name type="common">Green alga</name>
    <dbReference type="NCBI Taxonomy" id="3077"/>
    <lineage>
        <taxon>Eukaryota</taxon>
        <taxon>Viridiplantae</taxon>
        <taxon>Chlorophyta</taxon>
        <taxon>core chlorophytes</taxon>
        <taxon>Trebouxiophyceae</taxon>
        <taxon>Chlorellales</taxon>
        <taxon>Chlorellaceae</taxon>
        <taxon>Chlorella clade</taxon>
        <taxon>Chlorella</taxon>
    </lineage>
</organism>
<keyword evidence="3" id="KW-1185">Reference proteome</keyword>
<gene>
    <name evidence="2" type="ORF">D9Q98_004391</name>
</gene>
<name>A0A9D4TPT0_CHLVU</name>
<proteinExistence type="predicted"/>
<comment type="caution">
    <text evidence="2">The sequence shown here is derived from an EMBL/GenBank/DDBJ whole genome shotgun (WGS) entry which is preliminary data.</text>
</comment>
<evidence type="ECO:0000313" key="2">
    <source>
        <dbReference type="EMBL" id="KAI3431333.1"/>
    </source>
</evidence>
<evidence type="ECO:0000313" key="3">
    <source>
        <dbReference type="Proteomes" id="UP001055712"/>
    </source>
</evidence>
<evidence type="ECO:0000256" key="1">
    <source>
        <dbReference type="SAM" id="MobiDB-lite"/>
    </source>
</evidence>